<dbReference type="AlphaFoldDB" id="A0A6G1JTY8"/>
<proteinExistence type="predicted"/>
<organism evidence="2 3">
    <name type="scientific">Pleomassaria siparia CBS 279.74</name>
    <dbReference type="NCBI Taxonomy" id="1314801"/>
    <lineage>
        <taxon>Eukaryota</taxon>
        <taxon>Fungi</taxon>
        <taxon>Dikarya</taxon>
        <taxon>Ascomycota</taxon>
        <taxon>Pezizomycotina</taxon>
        <taxon>Dothideomycetes</taxon>
        <taxon>Pleosporomycetidae</taxon>
        <taxon>Pleosporales</taxon>
        <taxon>Pleomassariaceae</taxon>
        <taxon>Pleomassaria</taxon>
    </lineage>
</organism>
<name>A0A6G1JTY8_9PLEO</name>
<evidence type="ECO:0000259" key="1">
    <source>
        <dbReference type="Pfam" id="PF24968"/>
    </source>
</evidence>
<evidence type="ECO:0000313" key="2">
    <source>
        <dbReference type="EMBL" id="KAF2703715.1"/>
    </source>
</evidence>
<protein>
    <recommendedName>
        <fullName evidence="1">DUF7770 domain-containing protein</fullName>
    </recommendedName>
</protein>
<gene>
    <name evidence="2" type="ORF">K504DRAFT_507626</name>
</gene>
<dbReference type="Pfam" id="PF24968">
    <property type="entry name" value="DUF7770"/>
    <property type="match status" value="1"/>
</dbReference>
<sequence length="175" mass="19384">MTPSGLAQISILDVLQGSGAALPELLKPEKCYKLQKSGYAAQLLVSELDFLPDGNYACERVCWIKLAKEEELRIEGQGDDAAVQGTQAIGVKVKDVVKVAEKRVAGFRFSDKGTGCRRWVLEVLDALVATGFMMDGKNVDVVREHIRNCGRMEYIWIRITRASRQRLKKSGGLKV</sequence>
<accession>A0A6G1JTY8</accession>
<feature type="domain" description="DUF7770" evidence="1">
    <location>
        <begin position="89"/>
        <end position="146"/>
    </location>
</feature>
<keyword evidence="3" id="KW-1185">Reference proteome</keyword>
<dbReference type="Proteomes" id="UP000799428">
    <property type="component" value="Unassembled WGS sequence"/>
</dbReference>
<dbReference type="EMBL" id="MU005785">
    <property type="protein sequence ID" value="KAF2703715.1"/>
    <property type="molecule type" value="Genomic_DNA"/>
</dbReference>
<evidence type="ECO:0000313" key="3">
    <source>
        <dbReference type="Proteomes" id="UP000799428"/>
    </source>
</evidence>
<dbReference type="InterPro" id="IPR056672">
    <property type="entry name" value="DUF7770"/>
</dbReference>
<reference evidence="2" key="1">
    <citation type="journal article" date="2020" name="Stud. Mycol.">
        <title>101 Dothideomycetes genomes: a test case for predicting lifestyles and emergence of pathogens.</title>
        <authorList>
            <person name="Haridas S."/>
            <person name="Albert R."/>
            <person name="Binder M."/>
            <person name="Bloem J."/>
            <person name="Labutti K."/>
            <person name="Salamov A."/>
            <person name="Andreopoulos B."/>
            <person name="Baker S."/>
            <person name="Barry K."/>
            <person name="Bills G."/>
            <person name="Bluhm B."/>
            <person name="Cannon C."/>
            <person name="Castanera R."/>
            <person name="Culley D."/>
            <person name="Daum C."/>
            <person name="Ezra D."/>
            <person name="Gonzalez J."/>
            <person name="Henrissat B."/>
            <person name="Kuo A."/>
            <person name="Liang C."/>
            <person name="Lipzen A."/>
            <person name="Lutzoni F."/>
            <person name="Magnuson J."/>
            <person name="Mondo S."/>
            <person name="Nolan M."/>
            <person name="Ohm R."/>
            <person name="Pangilinan J."/>
            <person name="Park H.-J."/>
            <person name="Ramirez L."/>
            <person name="Alfaro M."/>
            <person name="Sun H."/>
            <person name="Tritt A."/>
            <person name="Yoshinaga Y."/>
            <person name="Zwiers L.-H."/>
            <person name="Turgeon B."/>
            <person name="Goodwin S."/>
            <person name="Spatafora J."/>
            <person name="Crous P."/>
            <person name="Grigoriev I."/>
        </authorList>
    </citation>
    <scope>NUCLEOTIDE SEQUENCE</scope>
    <source>
        <strain evidence="2">CBS 279.74</strain>
    </source>
</reference>